<evidence type="ECO:0000313" key="4">
    <source>
        <dbReference type="EMBL" id="KAK4799657.1"/>
    </source>
</evidence>
<keyword evidence="2" id="KW-0012">Acyltransferase</keyword>
<dbReference type="EMBL" id="JAXQNO010000004">
    <property type="protein sequence ID" value="KAK4799657.1"/>
    <property type="molecule type" value="Genomic_DNA"/>
</dbReference>
<dbReference type="GO" id="GO:0005737">
    <property type="term" value="C:cytoplasm"/>
    <property type="evidence" value="ECO:0007669"/>
    <property type="project" value="TreeGrafter"/>
</dbReference>
<organism evidence="4 5">
    <name type="scientific">Trapa natans</name>
    <name type="common">Water chestnut</name>
    <dbReference type="NCBI Taxonomy" id="22666"/>
    <lineage>
        <taxon>Eukaryota</taxon>
        <taxon>Viridiplantae</taxon>
        <taxon>Streptophyta</taxon>
        <taxon>Embryophyta</taxon>
        <taxon>Tracheophyta</taxon>
        <taxon>Spermatophyta</taxon>
        <taxon>Magnoliopsida</taxon>
        <taxon>eudicotyledons</taxon>
        <taxon>Gunneridae</taxon>
        <taxon>Pentapetalae</taxon>
        <taxon>rosids</taxon>
        <taxon>malvids</taxon>
        <taxon>Myrtales</taxon>
        <taxon>Lythraceae</taxon>
        <taxon>Trapa</taxon>
    </lineage>
</organism>
<keyword evidence="1" id="KW-0808">Transferase</keyword>
<evidence type="ECO:0000256" key="2">
    <source>
        <dbReference type="ARBA" id="ARBA00023315"/>
    </source>
</evidence>
<protein>
    <submittedName>
        <fullName evidence="4">Uncharacterized protein</fullName>
    </submittedName>
</protein>
<name>A0AAN7MI94_TRANT</name>
<evidence type="ECO:0000313" key="5">
    <source>
        <dbReference type="Proteomes" id="UP001346149"/>
    </source>
</evidence>
<gene>
    <name evidence="4" type="ORF">SAY86_025022</name>
</gene>
<proteinExistence type="predicted"/>
<comment type="caution">
    <text evidence="4">The sequence shown here is derived from an EMBL/GenBank/DDBJ whole genome shotgun (WGS) entry which is preliminary data.</text>
</comment>
<feature type="compositionally biased region" description="Basic and acidic residues" evidence="3">
    <location>
        <begin position="21"/>
        <end position="33"/>
    </location>
</feature>
<dbReference type="PANTHER" id="PTHR43626">
    <property type="entry name" value="ACYL-COA N-ACYLTRANSFERASE"/>
    <property type="match status" value="1"/>
</dbReference>
<feature type="region of interest" description="Disordered" evidence="3">
    <location>
        <begin position="1"/>
        <end position="37"/>
    </location>
</feature>
<evidence type="ECO:0000256" key="1">
    <source>
        <dbReference type="ARBA" id="ARBA00022679"/>
    </source>
</evidence>
<reference evidence="4 5" key="1">
    <citation type="journal article" date="2023" name="Hortic Res">
        <title>Pangenome of water caltrop reveals structural variations and asymmetric subgenome divergence after allopolyploidization.</title>
        <authorList>
            <person name="Zhang X."/>
            <person name="Chen Y."/>
            <person name="Wang L."/>
            <person name="Yuan Y."/>
            <person name="Fang M."/>
            <person name="Shi L."/>
            <person name="Lu R."/>
            <person name="Comes H.P."/>
            <person name="Ma Y."/>
            <person name="Chen Y."/>
            <person name="Huang G."/>
            <person name="Zhou Y."/>
            <person name="Zheng Z."/>
            <person name="Qiu Y."/>
        </authorList>
    </citation>
    <scope>NUCLEOTIDE SEQUENCE [LARGE SCALE GENOMIC DNA]</scope>
    <source>
        <strain evidence="4">F231</strain>
    </source>
</reference>
<dbReference type="GO" id="GO:0008080">
    <property type="term" value="F:N-acetyltransferase activity"/>
    <property type="evidence" value="ECO:0007669"/>
    <property type="project" value="InterPro"/>
</dbReference>
<dbReference type="PANTHER" id="PTHR43626:SF1">
    <property type="entry name" value="GCN5-RELATED N-ACETYLTRANSFERASE 1, CHLOROPLASTIC"/>
    <property type="match status" value="1"/>
</dbReference>
<keyword evidence="5" id="KW-1185">Reference proteome</keyword>
<dbReference type="AlphaFoldDB" id="A0AAN7MI94"/>
<dbReference type="Proteomes" id="UP001346149">
    <property type="component" value="Unassembled WGS sequence"/>
</dbReference>
<accession>A0AAN7MI94</accession>
<dbReference type="InterPro" id="IPR045039">
    <property type="entry name" value="NSI-like"/>
</dbReference>
<evidence type="ECO:0000256" key="3">
    <source>
        <dbReference type="SAM" id="MobiDB-lite"/>
    </source>
</evidence>
<sequence>MPAPGSDLQAPGQVNRLGQRRRPEDTDGRECEPKCSLPSPPAYASGHLPHSAAGAFVVPASASGFSISDAGLESWVITLHRSISGLNIEHLNTIFLAVGFPDPEKITVALNHSGEEGPEACGLCKGNGGTDGVFNAIIWDVVVDPWFLGMEGRDGERLIDDLVEREISNIVRYSEPRVLGFYRQLASVAEPDRIPGYK</sequence>